<accession>A0ABT2Z9U2</accession>
<evidence type="ECO:0000256" key="1">
    <source>
        <dbReference type="SAM" id="SignalP"/>
    </source>
</evidence>
<reference evidence="2 3" key="1">
    <citation type="submission" date="2022-10" db="EMBL/GenBank/DDBJ databases">
        <title>Defluviimonas sp. nov., isolated from ocean surface water.</title>
        <authorList>
            <person name="He W."/>
            <person name="Wang L."/>
            <person name="Zhang D.-F."/>
        </authorList>
    </citation>
    <scope>NUCLEOTIDE SEQUENCE [LARGE SCALE GENOMIC DNA]</scope>
    <source>
        <strain evidence="2 3">WL0002</strain>
    </source>
</reference>
<evidence type="ECO:0000313" key="3">
    <source>
        <dbReference type="Proteomes" id="UP001652542"/>
    </source>
</evidence>
<comment type="caution">
    <text evidence="2">The sequence shown here is derived from an EMBL/GenBank/DDBJ whole genome shotgun (WGS) entry which is preliminary data.</text>
</comment>
<evidence type="ECO:0008006" key="4">
    <source>
        <dbReference type="Google" id="ProtNLM"/>
    </source>
</evidence>
<protein>
    <recommendedName>
        <fullName evidence="4">DUF4410 domain-containing protein</fullName>
    </recommendedName>
</protein>
<feature type="chain" id="PRO_5045209170" description="DUF4410 domain-containing protein" evidence="1">
    <location>
        <begin position="28"/>
        <end position="219"/>
    </location>
</feature>
<keyword evidence="3" id="KW-1185">Reference proteome</keyword>
<dbReference type="Proteomes" id="UP001652542">
    <property type="component" value="Unassembled WGS sequence"/>
</dbReference>
<feature type="signal peptide" evidence="1">
    <location>
        <begin position="1"/>
        <end position="27"/>
    </location>
</feature>
<dbReference type="EMBL" id="JAOWKY010000001">
    <property type="protein sequence ID" value="MCV2867882.1"/>
    <property type="molecule type" value="Genomic_DNA"/>
</dbReference>
<proteinExistence type="predicted"/>
<evidence type="ECO:0000313" key="2">
    <source>
        <dbReference type="EMBL" id="MCV2867882.1"/>
    </source>
</evidence>
<organism evidence="2 3">
    <name type="scientific">Albidovulum marisflavi</name>
    <dbReference type="NCBI Taxonomy" id="2984159"/>
    <lineage>
        <taxon>Bacteria</taxon>
        <taxon>Pseudomonadati</taxon>
        <taxon>Pseudomonadota</taxon>
        <taxon>Alphaproteobacteria</taxon>
        <taxon>Rhodobacterales</taxon>
        <taxon>Paracoccaceae</taxon>
        <taxon>Albidovulum</taxon>
    </lineage>
</organism>
<name>A0ABT2Z9U2_9RHOB</name>
<keyword evidence="1" id="KW-0732">Signal</keyword>
<dbReference type="RefSeq" id="WP_263733509.1">
    <property type="nucleotide sequence ID" value="NZ_JAOWKY010000001.1"/>
</dbReference>
<sequence>MKVLSRLTRICLPIIVLGCAGPAPQGAAIDEAVQRSIKITQVSVDVSMIGPASKGRPLSTAQIETAVRKAANDVLIGAGQGDRSARVHIELEAVNIISAGQAFMLGGESVLQARVMIRDLRSGTVLLPPTQVSAGGGGWVPGGLIAVATLEEPEVELRELSQELASRIWTLIEGRAPAAKTTAGGSPGSVAASAPPVTMPTKCTYEHNKDLAHCRVYYQ</sequence>
<gene>
    <name evidence="2" type="ORF">OEW28_04515</name>
</gene>